<organism evidence="2 3">
    <name type="scientific">Geodia barretti</name>
    <name type="common">Barrett's horny sponge</name>
    <dbReference type="NCBI Taxonomy" id="519541"/>
    <lineage>
        <taxon>Eukaryota</taxon>
        <taxon>Metazoa</taxon>
        <taxon>Porifera</taxon>
        <taxon>Demospongiae</taxon>
        <taxon>Heteroscleromorpha</taxon>
        <taxon>Tetractinellida</taxon>
        <taxon>Astrophorina</taxon>
        <taxon>Geodiidae</taxon>
        <taxon>Geodia</taxon>
    </lineage>
</organism>
<keyword evidence="2" id="KW-0808">Transferase</keyword>
<dbReference type="EMBL" id="CASHTH010003044">
    <property type="protein sequence ID" value="CAI8039528.1"/>
    <property type="molecule type" value="Genomic_DNA"/>
</dbReference>
<accession>A0AA35T207</accession>
<name>A0AA35T207_GEOBA</name>
<dbReference type="Proteomes" id="UP001174909">
    <property type="component" value="Unassembled WGS sequence"/>
</dbReference>
<dbReference type="GO" id="GO:0016780">
    <property type="term" value="F:phosphotransferase activity, for other substituted phosphate groups"/>
    <property type="evidence" value="ECO:0007669"/>
    <property type="project" value="TreeGrafter"/>
</dbReference>
<dbReference type="AlphaFoldDB" id="A0AA35T207"/>
<feature type="domain" description="Bacterial sugar transferase" evidence="1">
    <location>
        <begin position="3"/>
        <end position="157"/>
    </location>
</feature>
<dbReference type="Pfam" id="PF02397">
    <property type="entry name" value="Bac_transf"/>
    <property type="match status" value="1"/>
</dbReference>
<evidence type="ECO:0000313" key="3">
    <source>
        <dbReference type="Proteomes" id="UP001174909"/>
    </source>
</evidence>
<sequence>MGLIAILIRLTSRGAVFFSHKRVGLNNELFVIHKFRSLHADTPSYSEKSGAIDDKRITPVGRWLRKTSLDELPQLFNVLKGEMSLVGPRPEMPFLAEHYEPWENQRHLVRPGMTGLWQLSPRRQGTIRDGISVDLEYIENLSFWNDFKILLRTFKVFWDNNTY</sequence>
<evidence type="ECO:0000313" key="2">
    <source>
        <dbReference type="EMBL" id="CAI8039528.1"/>
    </source>
</evidence>
<protein>
    <submittedName>
        <fullName evidence="2">Galactosyl transferase CpsE</fullName>
    </submittedName>
</protein>
<dbReference type="InterPro" id="IPR003362">
    <property type="entry name" value="Bact_transf"/>
</dbReference>
<gene>
    <name evidence="2" type="ORF">GBAR_LOCUS21992</name>
</gene>
<proteinExistence type="predicted"/>
<dbReference type="PANTHER" id="PTHR30576">
    <property type="entry name" value="COLANIC BIOSYNTHESIS UDP-GLUCOSE LIPID CARRIER TRANSFERASE"/>
    <property type="match status" value="1"/>
</dbReference>
<evidence type="ECO:0000259" key="1">
    <source>
        <dbReference type="Pfam" id="PF02397"/>
    </source>
</evidence>
<comment type="caution">
    <text evidence="2">The sequence shown here is derived from an EMBL/GenBank/DDBJ whole genome shotgun (WGS) entry which is preliminary data.</text>
</comment>
<dbReference type="PANTHER" id="PTHR30576:SF0">
    <property type="entry name" value="UNDECAPRENYL-PHOSPHATE N-ACETYLGALACTOSAMINYL 1-PHOSPHATE TRANSFERASE-RELATED"/>
    <property type="match status" value="1"/>
</dbReference>
<keyword evidence="3" id="KW-1185">Reference proteome</keyword>
<reference evidence="2" key="1">
    <citation type="submission" date="2023-03" db="EMBL/GenBank/DDBJ databases">
        <authorList>
            <person name="Steffen K."/>
            <person name="Cardenas P."/>
        </authorList>
    </citation>
    <scope>NUCLEOTIDE SEQUENCE</scope>
</reference>